<dbReference type="InterPro" id="IPR044527">
    <property type="entry name" value="NrtA/CpmA_ABC-bd_dom"/>
</dbReference>
<comment type="subcellular location">
    <subcellularLocation>
        <location evidence="1">Cell inner membrane</location>
    </subcellularLocation>
</comment>
<evidence type="ECO:0000256" key="6">
    <source>
        <dbReference type="ARBA" id="ARBA00023136"/>
    </source>
</evidence>
<proteinExistence type="inferred from homology"/>
<dbReference type="RefSeq" id="WP_344825655.1">
    <property type="nucleotide sequence ID" value="NZ_BAAAUV010000005.1"/>
</dbReference>
<dbReference type="PROSITE" id="PS51257">
    <property type="entry name" value="PROKAR_LIPOPROTEIN"/>
    <property type="match status" value="1"/>
</dbReference>
<evidence type="ECO:0000256" key="8">
    <source>
        <dbReference type="SAM" id="MobiDB-lite"/>
    </source>
</evidence>
<keyword evidence="10" id="KW-1185">Reference proteome</keyword>
<organism evidence="9 10">
    <name type="scientific">Actinocorallia longicatena</name>
    <dbReference type="NCBI Taxonomy" id="111803"/>
    <lineage>
        <taxon>Bacteria</taxon>
        <taxon>Bacillati</taxon>
        <taxon>Actinomycetota</taxon>
        <taxon>Actinomycetes</taxon>
        <taxon>Streptosporangiales</taxon>
        <taxon>Thermomonosporaceae</taxon>
        <taxon>Actinocorallia</taxon>
    </lineage>
</organism>
<evidence type="ECO:0000256" key="2">
    <source>
        <dbReference type="ARBA" id="ARBA00022448"/>
    </source>
</evidence>
<dbReference type="CDD" id="cd13553">
    <property type="entry name" value="PBP2_NrtA_CpmA_like"/>
    <property type="match status" value="1"/>
</dbReference>
<evidence type="ECO:0000256" key="5">
    <source>
        <dbReference type="ARBA" id="ARBA00022729"/>
    </source>
</evidence>
<keyword evidence="2" id="KW-0813">Transport</keyword>
<comment type="caution">
    <text evidence="9">The sequence shown here is derived from an EMBL/GenBank/DDBJ whole genome shotgun (WGS) entry which is preliminary data.</text>
</comment>
<dbReference type="PROSITE" id="PS51318">
    <property type="entry name" value="TAT"/>
    <property type="match status" value="1"/>
</dbReference>
<keyword evidence="3" id="KW-1003">Cell membrane</keyword>
<evidence type="ECO:0000256" key="1">
    <source>
        <dbReference type="ARBA" id="ARBA00004533"/>
    </source>
</evidence>
<evidence type="ECO:0000313" key="10">
    <source>
        <dbReference type="Proteomes" id="UP001501237"/>
    </source>
</evidence>
<keyword evidence="6" id="KW-0472">Membrane</keyword>
<sequence length="406" mass="43319">MDIEFGRRSFLRVSGGATIAAGLAGTLTACGGESGVTADALPKVKLGFIALTDCAPLVIAKEQGFFKEKGLDVELIKQANWAATRDNLLNGQIDGAHCLFSMPLSVAAGVAGAGTTDLKIAMVLSNNGQAITLKKEFASAGYNDLAKAKALLDGKPTTLAMTFPGGTHDVWLRYWLKATGADTSKAKIITIPPPQMVQNMTVGNMEGYCVGEPWGAVAVQKGIGFTTIATQDIWDNHPEKALVVGKTFAADAKLEKVVAAILKAQKWLDDPGNRVKAAEIIGAPGYVSAPAKEIEGRLTGKYELGAGLPAKDFAGHQMQFFREGETPFPRKAHGLWFLAQYKRFGLIPAEADYTKIVDAIFLQDLYTKVAKAEGVSVPDDDMKPFKVQLDDSEFDPANPSKEAVRA</sequence>
<dbReference type="InterPro" id="IPR006311">
    <property type="entry name" value="TAT_signal"/>
</dbReference>
<evidence type="ECO:0000256" key="7">
    <source>
        <dbReference type="ARBA" id="ARBA00024031"/>
    </source>
</evidence>
<dbReference type="Gene3D" id="3.40.190.10">
    <property type="entry name" value="Periplasmic binding protein-like II"/>
    <property type="match status" value="2"/>
</dbReference>
<gene>
    <name evidence="9" type="ORF">GCM10010468_21700</name>
</gene>
<dbReference type="SUPFAM" id="SSF53850">
    <property type="entry name" value="Periplasmic binding protein-like II"/>
    <property type="match status" value="1"/>
</dbReference>
<keyword evidence="4" id="KW-0997">Cell inner membrane</keyword>
<evidence type="ECO:0000256" key="3">
    <source>
        <dbReference type="ARBA" id="ARBA00022475"/>
    </source>
</evidence>
<dbReference type="Proteomes" id="UP001501237">
    <property type="component" value="Unassembled WGS sequence"/>
</dbReference>
<keyword evidence="5" id="KW-0732">Signal</keyword>
<protein>
    <submittedName>
        <fullName evidence="9">CmpA/NrtA family ABC transporter substrate-binding protein</fullName>
    </submittedName>
</protein>
<evidence type="ECO:0000313" key="9">
    <source>
        <dbReference type="EMBL" id="GAA3206282.1"/>
    </source>
</evidence>
<dbReference type="PANTHER" id="PTHR30024">
    <property type="entry name" value="ALIPHATIC SULFONATES-BINDING PROTEIN-RELATED"/>
    <property type="match status" value="1"/>
</dbReference>
<reference evidence="10" key="1">
    <citation type="journal article" date="2019" name="Int. J. Syst. Evol. Microbiol.">
        <title>The Global Catalogue of Microorganisms (GCM) 10K type strain sequencing project: providing services to taxonomists for standard genome sequencing and annotation.</title>
        <authorList>
            <consortium name="The Broad Institute Genomics Platform"/>
            <consortium name="The Broad Institute Genome Sequencing Center for Infectious Disease"/>
            <person name="Wu L."/>
            <person name="Ma J."/>
        </authorList>
    </citation>
    <scope>NUCLEOTIDE SEQUENCE [LARGE SCALE GENOMIC DNA]</scope>
    <source>
        <strain evidence="10">JCM 9377</strain>
    </source>
</reference>
<name>A0ABP6Q735_9ACTN</name>
<dbReference type="PANTHER" id="PTHR30024:SF7">
    <property type="entry name" value="NITRATE_NITRITE BINDING PROTEIN NRTA"/>
    <property type="match status" value="1"/>
</dbReference>
<accession>A0ABP6Q735</accession>
<feature type="region of interest" description="Disordered" evidence="8">
    <location>
        <begin position="378"/>
        <end position="406"/>
    </location>
</feature>
<comment type="similarity">
    <text evidence="7">Belongs to the CmpA/NrtA family.</text>
</comment>
<evidence type="ECO:0000256" key="4">
    <source>
        <dbReference type="ARBA" id="ARBA00022519"/>
    </source>
</evidence>
<dbReference type="Pfam" id="PF13379">
    <property type="entry name" value="NMT1_2"/>
    <property type="match status" value="1"/>
</dbReference>
<dbReference type="EMBL" id="BAAAUV010000005">
    <property type="protein sequence ID" value="GAA3206282.1"/>
    <property type="molecule type" value="Genomic_DNA"/>
</dbReference>